<evidence type="ECO:0000313" key="1">
    <source>
        <dbReference type="EMBL" id="CEM61355.1"/>
    </source>
</evidence>
<protein>
    <submittedName>
        <fullName evidence="1">Uncharacterized protein</fullName>
    </submittedName>
</protein>
<dbReference type="AlphaFoldDB" id="A0A0B7GWJ5"/>
<organism evidence="1 2">
    <name type="scientific">Treponema phagedenis</name>
    <dbReference type="NCBI Taxonomy" id="162"/>
    <lineage>
        <taxon>Bacteria</taxon>
        <taxon>Pseudomonadati</taxon>
        <taxon>Spirochaetota</taxon>
        <taxon>Spirochaetia</taxon>
        <taxon>Spirochaetales</taxon>
        <taxon>Treponemataceae</taxon>
        <taxon>Treponema</taxon>
    </lineage>
</organism>
<proteinExistence type="predicted"/>
<reference evidence="2" key="1">
    <citation type="submission" date="2015-01" db="EMBL/GenBank/DDBJ databases">
        <authorList>
            <person name="Manzoor Shahid"/>
            <person name="Zubair Saima"/>
        </authorList>
    </citation>
    <scope>NUCLEOTIDE SEQUENCE [LARGE SCALE GENOMIC DNA]</scope>
    <source>
        <strain evidence="2">V1</strain>
    </source>
</reference>
<accession>A0A0B7GWJ5</accession>
<evidence type="ECO:0000313" key="2">
    <source>
        <dbReference type="Proteomes" id="UP000042527"/>
    </source>
</evidence>
<keyword evidence="2" id="KW-1185">Reference proteome</keyword>
<gene>
    <name evidence="1" type="ORF">TPHV1_180016</name>
</gene>
<dbReference type="Proteomes" id="UP000042527">
    <property type="component" value="Unassembled WGS sequence"/>
</dbReference>
<sequence>MSFKASIIERFRHGATVSKLTIGRTFETSTFGSPTSFAC</sequence>
<dbReference type="EMBL" id="CDNC01000010">
    <property type="protein sequence ID" value="CEM61355.1"/>
    <property type="molecule type" value="Genomic_DNA"/>
</dbReference>
<name>A0A0B7GWJ5_TREPH</name>